<dbReference type="PANTHER" id="PTHR12560:SF0">
    <property type="entry name" value="LD18904P"/>
    <property type="match status" value="1"/>
</dbReference>
<evidence type="ECO:0000313" key="11">
    <source>
        <dbReference type="EMBL" id="KAF7672870.1"/>
    </source>
</evidence>
<comment type="similarity">
    <text evidence="2">Belongs to the sphingosine N-acyltransferase family.</text>
</comment>
<dbReference type="GO" id="GO:0046513">
    <property type="term" value="P:ceramide biosynthetic process"/>
    <property type="evidence" value="ECO:0007669"/>
    <property type="project" value="InterPro"/>
</dbReference>
<accession>A0A8H7AY65</accession>
<proteinExistence type="inferred from homology"/>
<comment type="subcellular location">
    <subcellularLocation>
        <location evidence="1">Membrane</location>
        <topology evidence="1">Multi-pass membrane protein</topology>
    </subcellularLocation>
</comment>
<dbReference type="Proteomes" id="UP000596902">
    <property type="component" value="Unassembled WGS sequence"/>
</dbReference>
<dbReference type="Pfam" id="PF03798">
    <property type="entry name" value="TRAM_LAG1_CLN8"/>
    <property type="match status" value="1"/>
</dbReference>
<dbReference type="GeneID" id="62207046"/>
<dbReference type="InterPro" id="IPR000387">
    <property type="entry name" value="Tyr_Pase_dom"/>
</dbReference>
<keyword evidence="5 6" id="KW-0472">Membrane</keyword>
<organism evidence="11 12">
    <name type="scientific">Alternaria burnsii</name>
    <dbReference type="NCBI Taxonomy" id="1187904"/>
    <lineage>
        <taxon>Eukaryota</taxon>
        <taxon>Fungi</taxon>
        <taxon>Dikarya</taxon>
        <taxon>Ascomycota</taxon>
        <taxon>Pezizomycotina</taxon>
        <taxon>Dothideomycetes</taxon>
        <taxon>Pleosporomycetidae</taxon>
        <taxon>Pleosporales</taxon>
        <taxon>Pleosporineae</taxon>
        <taxon>Pleosporaceae</taxon>
        <taxon>Alternaria</taxon>
        <taxon>Alternaria sect. Alternaria</taxon>
    </lineage>
</organism>
<dbReference type="GO" id="GO:0016020">
    <property type="term" value="C:membrane"/>
    <property type="evidence" value="ECO:0007669"/>
    <property type="project" value="UniProtKB-SubCell"/>
</dbReference>
<dbReference type="InterPro" id="IPR016439">
    <property type="entry name" value="Lag1/Lac1-like"/>
</dbReference>
<reference evidence="11" key="2">
    <citation type="submission" date="2020-08" db="EMBL/GenBank/DDBJ databases">
        <title>Draft Genome Sequence of Cumin Blight Pathogen Alternaria burnsii.</title>
        <authorList>
            <person name="Feng Z."/>
        </authorList>
    </citation>
    <scope>NUCLEOTIDE SEQUENCE</scope>
    <source>
        <strain evidence="11">CBS107.38</strain>
    </source>
</reference>
<keyword evidence="12" id="KW-1185">Reference proteome</keyword>
<evidence type="ECO:0000256" key="1">
    <source>
        <dbReference type="ARBA" id="ARBA00004141"/>
    </source>
</evidence>
<evidence type="ECO:0000256" key="4">
    <source>
        <dbReference type="ARBA" id="ARBA00022989"/>
    </source>
</evidence>
<dbReference type="PANTHER" id="PTHR12560">
    <property type="entry name" value="LONGEVITY ASSURANCE FACTOR 1 LAG1"/>
    <property type="match status" value="1"/>
</dbReference>
<evidence type="ECO:0000256" key="7">
    <source>
        <dbReference type="SAM" id="MobiDB-lite"/>
    </source>
</evidence>
<feature type="compositionally biased region" description="Low complexity" evidence="7">
    <location>
        <begin position="559"/>
        <end position="568"/>
    </location>
</feature>
<comment type="caution">
    <text evidence="11">The sequence shown here is derived from an EMBL/GenBank/DDBJ whole genome shotgun (WGS) entry which is preliminary data.</text>
</comment>
<dbReference type="InterPro" id="IPR006634">
    <property type="entry name" value="TLC-dom"/>
</dbReference>
<name>A0A8H7AY65_9PLEO</name>
<evidence type="ECO:0000256" key="3">
    <source>
        <dbReference type="ARBA" id="ARBA00022692"/>
    </source>
</evidence>
<evidence type="ECO:0000256" key="6">
    <source>
        <dbReference type="PROSITE-ProRule" id="PRU00205"/>
    </source>
</evidence>
<feature type="transmembrane region" description="Helical" evidence="8">
    <location>
        <begin position="243"/>
        <end position="262"/>
    </location>
</feature>
<gene>
    <name evidence="11" type="ORF">GT037_008821</name>
</gene>
<sequence length="836" mass="93290">MATTQHSNGALPKTHTVHMRTEKAPSAPKRRKMQANKVDDEGLMASLCTLICNHQIGISVNLLTLLCLTHTFFPRARSRTSKFFHMSYYNPETDMYGCGTDDLPFVLLWTVIFTGVRVAVMEYMLDPLARLGGIRTKKGLDRFKEQAWLIVYYTASWSLGMYIMYHSEFWLNLHAIWEGWPFREADGLFKWYYLVQWGFWVQQILVVNVEEKRKDYAQMFTHHIFTTALMCLSYGYFHMRVGIVILTIMDFVDIILPTAKLLKYMGYSNACDYAFGLFVISWVVTRHILYMMVCWSIYAYAPVDMAPGCYFADSTSKQTSFVPASNASQFEAYGGNNHWGNLLKAYSDRNGPICWNPQIRYYFLALLLTLQVFCCIWFATIAKVVYKVLKGNAAEDLRSDDEGEDEEVEVDQTKTIFNMATTCGESGMSSSGGMTAQQPKEEEVGVDALTFARLNGASQRRQAKRESARESARTMATPDNTTTLPSPPFYTHIPNINNLRLATHSLTTQSGATLRPNLLFRSAEVSKVDAAGWTALRQLGVGHVFDLRSKPEIDKGHSNNDNNNNNSNSKDDANADAVVGSKAGGEGSMQEAGVQRTWVPVFEESDYSPERLAERYAKYMDQDVRGFVEAYSEFLKSGGNAYGVILRYLANLSASAPGQGEGEEGVRRPRGALIHCTAGKDRTGMFFGLLFDFLGVPRDQIATEYHLTQRGLSGVREQVVARLLASPAFTKYMTAQASGTPISPGDIAKALHDDAARGSSTGSDGDKQIPQEILDKGREAALRMVSARKESMLGALEMLDRQFGGAERYMREVCGLGDGELEGLRRNLLVGHGRGA</sequence>
<dbReference type="InterPro" id="IPR026893">
    <property type="entry name" value="Tyr/Ser_Pase_IphP-type"/>
</dbReference>
<feature type="transmembrane region" description="Helical" evidence="8">
    <location>
        <begin position="191"/>
        <end position="209"/>
    </location>
</feature>
<reference evidence="11" key="1">
    <citation type="submission" date="2020-01" db="EMBL/GenBank/DDBJ databases">
        <authorList>
            <person name="Feng Z.H.Z."/>
        </authorList>
    </citation>
    <scope>NUCLEOTIDE SEQUENCE</scope>
    <source>
        <strain evidence="11">CBS107.38</strain>
    </source>
</reference>
<feature type="domain" description="Tyrosine specific protein phosphatases" evidence="9">
    <location>
        <begin position="646"/>
        <end position="720"/>
    </location>
</feature>
<keyword evidence="4 8" id="KW-1133">Transmembrane helix</keyword>
<evidence type="ECO:0000256" key="8">
    <source>
        <dbReference type="SAM" id="Phobius"/>
    </source>
</evidence>
<dbReference type="EMBL" id="JAAABM010000014">
    <property type="protein sequence ID" value="KAF7672870.1"/>
    <property type="molecule type" value="Genomic_DNA"/>
</dbReference>
<feature type="region of interest" description="Disordered" evidence="7">
    <location>
        <begin position="550"/>
        <end position="590"/>
    </location>
</feature>
<dbReference type="PROSITE" id="PS00383">
    <property type="entry name" value="TYR_PHOSPHATASE_1"/>
    <property type="match status" value="1"/>
</dbReference>
<evidence type="ECO:0000259" key="10">
    <source>
        <dbReference type="PROSITE" id="PS50922"/>
    </source>
</evidence>
<dbReference type="Pfam" id="PF13350">
    <property type="entry name" value="Y_phosphatase3"/>
    <property type="match status" value="1"/>
</dbReference>
<protein>
    <submittedName>
        <fullName evidence="11">Longevity-assurance protein</fullName>
    </submittedName>
</protein>
<evidence type="ECO:0000256" key="2">
    <source>
        <dbReference type="ARBA" id="ARBA00009808"/>
    </source>
</evidence>
<keyword evidence="3 6" id="KW-0812">Transmembrane</keyword>
<feature type="region of interest" description="Disordered" evidence="7">
    <location>
        <begin position="1"/>
        <end position="33"/>
    </location>
</feature>
<dbReference type="AlphaFoldDB" id="A0A8H7AY65"/>
<dbReference type="RefSeq" id="XP_038783213.1">
    <property type="nucleotide sequence ID" value="XM_038933868.1"/>
</dbReference>
<evidence type="ECO:0000313" key="12">
    <source>
        <dbReference type="Proteomes" id="UP000596902"/>
    </source>
</evidence>
<dbReference type="SUPFAM" id="SSF52799">
    <property type="entry name" value="(Phosphotyrosine protein) phosphatases II"/>
    <property type="match status" value="2"/>
</dbReference>
<evidence type="ECO:0000259" key="9">
    <source>
        <dbReference type="PROSITE" id="PS50056"/>
    </source>
</evidence>
<feature type="region of interest" description="Disordered" evidence="7">
    <location>
        <begin position="456"/>
        <end position="488"/>
    </location>
</feature>
<feature type="transmembrane region" description="Helical" evidence="8">
    <location>
        <begin position="274"/>
        <end position="298"/>
    </location>
</feature>
<dbReference type="Gene3D" id="3.90.190.10">
    <property type="entry name" value="Protein tyrosine phosphatase superfamily"/>
    <property type="match status" value="1"/>
</dbReference>
<dbReference type="InterPro" id="IPR016130">
    <property type="entry name" value="Tyr_Pase_AS"/>
</dbReference>
<feature type="transmembrane region" description="Helical" evidence="8">
    <location>
        <begin position="361"/>
        <end position="382"/>
    </location>
</feature>
<dbReference type="SMART" id="SM00724">
    <property type="entry name" value="TLC"/>
    <property type="match status" value="1"/>
</dbReference>
<dbReference type="GO" id="GO:0004721">
    <property type="term" value="F:phosphoprotein phosphatase activity"/>
    <property type="evidence" value="ECO:0007669"/>
    <property type="project" value="InterPro"/>
</dbReference>
<dbReference type="PROSITE" id="PS50922">
    <property type="entry name" value="TLC"/>
    <property type="match status" value="1"/>
</dbReference>
<feature type="domain" description="TLC" evidence="10">
    <location>
        <begin position="141"/>
        <end position="390"/>
    </location>
</feature>
<dbReference type="PROSITE" id="PS50056">
    <property type="entry name" value="TYR_PHOSPHATASE_2"/>
    <property type="match status" value="1"/>
</dbReference>
<feature type="transmembrane region" description="Helical" evidence="8">
    <location>
        <begin position="146"/>
        <end position="165"/>
    </location>
</feature>
<dbReference type="GO" id="GO:0050291">
    <property type="term" value="F:sphingosine N-acyltransferase activity"/>
    <property type="evidence" value="ECO:0007669"/>
    <property type="project" value="InterPro"/>
</dbReference>
<dbReference type="InterPro" id="IPR029021">
    <property type="entry name" value="Prot-tyrosine_phosphatase-like"/>
</dbReference>
<feature type="transmembrane region" description="Helical" evidence="8">
    <location>
        <begin position="105"/>
        <end position="125"/>
    </location>
</feature>
<evidence type="ECO:0000256" key="5">
    <source>
        <dbReference type="ARBA" id="ARBA00023136"/>
    </source>
</evidence>